<proteinExistence type="inferred from homology"/>
<evidence type="ECO:0000259" key="5">
    <source>
        <dbReference type="PROSITE" id="PS51464"/>
    </source>
</evidence>
<dbReference type="Gene3D" id="3.40.50.10490">
    <property type="entry name" value="Glucose-6-phosphate isomerase like protein, domain 1"/>
    <property type="match status" value="1"/>
</dbReference>
<dbReference type="PROSITE" id="PS51371">
    <property type="entry name" value="CBS"/>
    <property type="match status" value="2"/>
</dbReference>
<dbReference type="InterPro" id="IPR000644">
    <property type="entry name" value="CBS_dom"/>
</dbReference>
<dbReference type="InterPro" id="IPR046342">
    <property type="entry name" value="CBS_dom_sf"/>
</dbReference>
<reference evidence="6" key="1">
    <citation type="submission" date="2020-05" db="EMBL/GenBank/DDBJ databases">
        <authorList>
            <person name="Chiriac C."/>
            <person name="Salcher M."/>
            <person name="Ghai R."/>
            <person name="Kavagutti S V."/>
        </authorList>
    </citation>
    <scope>NUCLEOTIDE SEQUENCE</scope>
</reference>
<keyword evidence="3" id="KW-0129">CBS domain</keyword>
<dbReference type="InterPro" id="IPR046348">
    <property type="entry name" value="SIS_dom_sf"/>
</dbReference>
<dbReference type="Gene3D" id="3.10.580.10">
    <property type="entry name" value="CBS-domain"/>
    <property type="match status" value="1"/>
</dbReference>
<gene>
    <name evidence="6" type="ORF">UFOPK2195_00484</name>
</gene>
<keyword evidence="2" id="KW-0677">Repeat</keyword>
<feature type="domain" description="CBS" evidence="4">
    <location>
        <begin position="278"/>
        <end position="338"/>
    </location>
</feature>
<name>A0A6J6KMZ6_9ZZZZ</name>
<evidence type="ECO:0000256" key="2">
    <source>
        <dbReference type="ARBA" id="ARBA00022737"/>
    </source>
</evidence>
<dbReference type="Pfam" id="PF00571">
    <property type="entry name" value="CBS"/>
    <property type="match status" value="1"/>
</dbReference>
<dbReference type="PANTHER" id="PTHR42745:SF1">
    <property type="entry name" value="ARABINOSE 5-PHOSPHATE ISOMERASE KDSD"/>
    <property type="match status" value="1"/>
</dbReference>
<feature type="domain" description="SIS" evidence="5">
    <location>
        <begin position="38"/>
        <end position="181"/>
    </location>
</feature>
<dbReference type="Pfam" id="PF01380">
    <property type="entry name" value="SIS"/>
    <property type="match status" value="1"/>
</dbReference>
<dbReference type="AlphaFoldDB" id="A0A6J6KMZ6"/>
<evidence type="ECO:0000259" key="4">
    <source>
        <dbReference type="PROSITE" id="PS51371"/>
    </source>
</evidence>
<dbReference type="InterPro" id="IPR001347">
    <property type="entry name" value="SIS_dom"/>
</dbReference>
<dbReference type="SUPFAM" id="SSF53697">
    <property type="entry name" value="SIS domain"/>
    <property type="match status" value="1"/>
</dbReference>
<dbReference type="GO" id="GO:0097367">
    <property type="term" value="F:carbohydrate derivative binding"/>
    <property type="evidence" value="ECO:0007669"/>
    <property type="project" value="InterPro"/>
</dbReference>
<dbReference type="InterPro" id="IPR004800">
    <property type="entry name" value="KdsD/KpsF-type"/>
</dbReference>
<evidence type="ECO:0000256" key="1">
    <source>
        <dbReference type="ARBA" id="ARBA00008165"/>
    </source>
</evidence>
<evidence type="ECO:0000313" key="6">
    <source>
        <dbReference type="EMBL" id="CAB4651207.1"/>
    </source>
</evidence>
<evidence type="ECO:0000256" key="3">
    <source>
        <dbReference type="ARBA" id="ARBA00023122"/>
    </source>
</evidence>
<accession>A0A6J6KMZ6</accession>
<feature type="domain" description="CBS" evidence="4">
    <location>
        <begin position="207"/>
        <end position="268"/>
    </location>
</feature>
<organism evidence="6">
    <name type="scientific">freshwater metagenome</name>
    <dbReference type="NCBI Taxonomy" id="449393"/>
    <lineage>
        <taxon>unclassified sequences</taxon>
        <taxon>metagenomes</taxon>
        <taxon>ecological metagenomes</taxon>
    </lineage>
</organism>
<dbReference type="PANTHER" id="PTHR42745">
    <property type="match status" value="1"/>
</dbReference>
<dbReference type="CDD" id="cd04604">
    <property type="entry name" value="CBS_pair_SIS_assoc"/>
    <property type="match status" value="1"/>
</dbReference>
<dbReference type="PIRSF" id="PIRSF004692">
    <property type="entry name" value="KdsD_KpsF"/>
    <property type="match status" value="1"/>
</dbReference>
<dbReference type="NCBIfam" id="TIGR00393">
    <property type="entry name" value="kpsF"/>
    <property type="match status" value="1"/>
</dbReference>
<dbReference type="InterPro" id="IPR050986">
    <property type="entry name" value="GutQ/KpsF_isomerases"/>
</dbReference>
<dbReference type="GO" id="GO:0016853">
    <property type="term" value="F:isomerase activity"/>
    <property type="evidence" value="ECO:0007669"/>
    <property type="project" value="InterPro"/>
</dbReference>
<protein>
    <submittedName>
        <fullName evidence="6">Unannotated protein</fullName>
    </submittedName>
</protein>
<dbReference type="InterPro" id="IPR035474">
    <property type="entry name" value="SIS_Kpsf"/>
</dbReference>
<dbReference type="GO" id="GO:1901135">
    <property type="term" value="P:carbohydrate derivative metabolic process"/>
    <property type="evidence" value="ECO:0007669"/>
    <property type="project" value="InterPro"/>
</dbReference>
<sequence>MTTSQGSNAHDVVQALLHEAAAITAAANRLNSASVDKAVEILEQCQSKVIVSGVGKSGIVARKIAATFSSVGLVSLYLNPLDALHGDLGVVAPGDVVILLSNSGETQEIVAMISHLRLRKTQLIAIVGKVDSAIGRGCDVAIDAGVETEAGPHNIVPTSSTTVAMAIGDALATVWMQRRKITPDEFATNHPGGQLGKRLTLFVHDLMIPIDRIAPLPTKAPLVTVVEELTRYGIGTVWVRDAQSKNAIDGLITDGDLRRALRSHEPAEWAALTAGNIMTPDPITIDGDILAFDAMKKMERNNKKAISVLPVADAEGTVIGILRLHDLVQAGLAEQPAEDN</sequence>
<dbReference type="EMBL" id="CAEZWH010000071">
    <property type="protein sequence ID" value="CAB4651207.1"/>
    <property type="molecule type" value="Genomic_DNA"/>
</dbReference>
<dbReference type="PROSITE" id="PS51464">
    <property type="entry name" value="SIS"/>
    <property type="match status" value="1"/>
</dbReference>
<dbReference type="GO" id="GO:0005975">
    <property type="term" value="P:carbohydrate metabolic process"/>
    <property type="evidence" value="ECO:0007669"/>
    <property type="project" value="InterPro"/>
</dbReference>
<dbReference type="SMART" id="SM00116">
    <property type="entry name" value="CBS"/>
    <property type="match status" value="2"/>
</dbReference>
<comment type="similarity">
    <text evidence="1">Belongs to the SIS family. GutQ/KpsF subfamily.</text>
</comment>
<dbReference type="CDD" id="cd05014">
    <property type="entry name" value="SIS_Kpsf"/>
    <property type="match status" value="1"/>
</dbReference>